<dbReference type="Proteomes" id="UP000049472">
    <property type="component" value="Unassembled WGS sequence"/>
</dbReference>
<reference evidence="4" key="2">
    <citation type="submission" date="2015-05" db="EMBL/GenBank/DDBJ databases">
        <authorList>
            <consortium name="Pathogen Informatics"/>
        </authorList>
    </citation>
    <scope>NUCLEOTIDE SEQUENCE [LARGE SCALE GENOMIC DNA]</scope>
    <source>
        <strain evidence="4">T1-815</strain>
    </source>
</reference>
<dbReference type="Proteomes" id="UP001193756">
    <property type="component" value="Unassembled WGS sequence"/>
</dbReference>
<dbReference type="RefSeq" id="WP_055062248.1">
    <property type="nucleotide sequence ID" value="NZ_CVRQ01000025.1"/>
</dbReference>
<organism evidence="2 4">
    <name type="scientific">Agathobacter rectalis</name>
    <dbReference type="NCBI Taxonomy" id="39491"/>
    <lineage>
        <taxon>Bacteria</taxon>
        <taxon>Bacillati</taxon>
        <taxon>Bacillota</taxon>
        <taxon>Clostridia</taxon>
        <taxon>Lachnospirales</taxon>
        <taxon>Lachnospiraceae</taxon>
        <taxon>Agathobacter</taxon>
    </lineage>
</organism>
<feature type="transmembrane region" description="Helical" evidence="1">
    <location>
        <begin position="17"/>
        <end position="47"/>
    </location>
</feature>
<feature type="transmembrane region" description="Helical" evidence="1">
    <location>
        <begin position="126"/>
        <end position="144"/>
    </location>
</feature>
<gene>
    <name evidence="3" type="ORF">G4312_10535</name>
    <name evidence="2" type="ORF">T1815_22261</name>
</gene>
<name>A0A0M6WR34_9FIRM</name>
<feature type="transmembrane region" description="Helical" evidence="1">
    <location>
        <begin position="59"/>
        <end position="78"/>
    </location>
</feature>
<proteinExistence type="predicted"/>
<reference evidence="3" key="3">
    <citation type="journal article" date="2020" name="Cell Host Microbe">
        <title>Functional and Genomic Variation between Human-Derived Isolates of Lachnospiraceae Reveals Inter- and Intra-Species Diversity.</title>
        <authorList>
            <person name="Sorbara M.T."/>
            <person name="Littmann E.R."/>
            <person name="Fontana E."/>
            <person name="Moody T.U."/>
            <person name="Kohout C.E."/>
            <person name="Gjonbalaj M."/>
            <person name="Eaton V."/>
            <person name="Seok R."/>
            <person name="Leiner I.M."/>
            <person name="Pamer E.G."/>
        </authorList>
    </citation>
    <scope>NUCLEOTIDE SEQUENCE</scope>
    <source>
        <strain evidence="3">MSK.16.45</strain>
    </source>
</reference>
<keyword evidence="1" id="KW-1133">Transmembrane helix</keyword>
<accession>A0A0M6WR34</accession>
<evidence type="ECO:0000313" key="4">
    <source>
        <dbReference type="Proteomes" id="UP000049472"/>
    </source>
</evidence>
<feature type="transmembrane region" description="Helical" evidence="1">
    <location>
        <begin position="150"/>
        <end position="170"/>
    </location>
</feature>
<keyword evidence="1" id="KW-0812">Transmembrane</keyword>
<feature type="transmembrane region" description="Helical" evidence="1">
    <location>
        <begin position="84"/>
        <end position="105"/>
    </location>
</feature>
<reference evidence="3" key="4">
    <citation type="submission" date="2020-02" db="EMBL/GenBank/DDBJ databases">
        <authorList>
            <person name="Littmann E."/>
            <person name="Sorbara M."/>
        </authorList>
    </citation>
    <scope>NUCLEOTIDE SEQUENCE</scope>
    <source>
        <strain evidence="3">MSK.16.45</strain>
    </source>
</reference>
<keyword evidence="1" id="KW-0472">Membrane</keyword>
<sequence length="205" mass="21981">MEMRPKDCEKCLLHRSAFIICSVLSVIPIINLLATVASVVLSIIYLVGLYNDGKDTNGCANAFVLSIISLVCNIISSLTSFNVLFAMLFSVAAAVLTFMVTYQVCTSVSDVVGSRVHSDIASLGKSTWIVFLLNVVVAIVAIVIPFADVIIVGMSVVSTMVQIIVQLFYATFLSRSSVQKICSCSGNMVLKKSLLVPESLSDVVT</sequence>
<dbReference type="EMBL" id="JAAIMP010000015">
    <property type="protein sequence ID" value="NSC77710.1"/>
    <property type="molecule type" value="Genomic_DNA"/>
</dbReference>
<evidence type="ECO:0000313" key="2">
    <source>
        <dbReference type="EMBL" id="CRL40050.1"/>
    </source>
</evidence>
<protein>
    <submittedName>
        <fullName evidence="2">Uncharacterized protein</fullName>
    </submittedName>
</protein>
<reference evidence="2" key="1">
    <citation type="submission" date="2015-05" db="EMBL/GenBank/DDBJ databases">
        <authorList>
            <person name="Wang D.B."/>
            <person name="Wang M."/>
        </authorList>
    </citation>
    <scope>NUCLEOTIDE SEQUENCE [LARGE SCALE GENOMIC DNA]</scope>
    <source>
        <strain evidence="2">T1-815</strain>
    </source>
</reference>
<dbReference type="EMBL" id="CVRQ01000025">
    <property type="protein sequence ID" value="CRL40050.1"/>
    <property type="molecule type" value="Genomic_DNA"/>
</dbReference>
<evidence type="ECO:0000313" key="3">
    <source>
        <dbReference type="EMBL" id="NSC77710.1"/>
    </source>
</evidence>
<keyword evidence="4" id="KW-1185">Reference proteome</keyword>
<evidence type="ECO:0000256" key="1">
    <source>
        <dbReference type="SAM" id="Phobius"/>
    </source>
</evidence>
<dbReference type="AlphaFoldDB" id="A0A0M6WR34"/>